<dbReference type="InterPro" id="IPR036365">
    <property type="entry name" value="PGBD-like_sf"/>
</dbReference>
<keyword evidence="7 16" id="KW-0732">Signal</keyword>
<feature type="binding site" evidence="14">
    <location>
        <position position="224"/>
    </location>
    <ligand>
        <name>Zn(2+)</name>
        <dbReference type="ChEBI" id="CHEBI:29105"/>
        <label>2</label>
        <note>catalytic</note>
    </ligand>
</feature>
<evidence type="ECO:0000256" key="1">
    <source>
        <dbReference type="ARBA" id="ARBA00004498"/>
    </source>
</evidence>
<keyword evidence="3" id="KW-0964">Secreted</keyword>
<feature type="binding site" evidence="14">
    <location>
        <position position="196"/>
    </location>
    <ligand>
        <name>Ca(2+)</name>
        <dbReference type="ChEBI" id="CHEBI:29108"/>
        <label>3</label>
    </ligand>
</feature>
<feature type="chain" id="PRO_5028483386" evidence="16">
    <location>
        <begin position="18"/>
        <end position="267"/>
    </location>
</feature>
<evidence type="ECO:0000256" key="8">
    <source>
        <dbReference type="ARBA" id="ARBA00022801"/>
    </source>
</evidence>
<feature type="signal peptide" evidence="16">
    <location>
        <begin position="1"/>
        <end position="17"/>
    </location>
</feature>
<keyword evidence="18" id="KW-1185">Reference proteome</keyword>
<dbReference type="GO" id="GO:0005615">
    <property type="term" value="C:extracellular space"/>
    <property type="evidence" value="ECO:0007669"/>
    <property type="project" value="TreeGrafter"/>
</dbReference>
<dbReference type="Pfam" id="PF00413">
    <property type="entry name" value="Peptidase_M10"/>
    <property type="match status" value="1"/>
</dbReference>
<feature type="binding site" evidence="14">
    <location>
        <position position="193"/>
    </location>
    <ligand>
        <name>Ca(2+)</name>
        <dbReference type="ChEBI" id="CHEBI:29108"/>
        <label>3</label>
    </ligand>
</feature>
<dbReference type="SMART" id="SM00235">
    <property type="entry name" value="ZnMc"/>
    <property type="match status" value="1"/>
</dbReference>
<dbReference type="OrthoDB" id="406838at2759"/>
<evidence type="ECO:0000313" key="18">
    <source>
        <dbReference type="Proteomes" id="UP000515203"/>
    </source>
</evidence>
<organism evidence="18 19">
    <name type="scientific">Octodon degus</name>
    <name type="common">Degu</name>
    <name type="synonym">Sciurus degus</name>
    <dbReference type="NCBI Taxonomy" id="10160"/>
    <lineage>
        <taxon>Eukaryota</taxon>
        <taxon>Metazoa</taxon>
        <taxon>Chordata</taxon>
        <taxon>Craniata</taxon>
        <taxon>Vertebrata</taxon>
        <taxon>Euteleostomi</taxon>
        <taxon>Mammalia</taxon>
        <taxon>Eutheria</taxon>
        <taxon>Euarchontoglires</taxon>
        <taxon>Glires</taxon>
        <taxon>Rodentia</taxon>
        <taxon>Hystricomorpha</taxon>
        <taxon>Octodontidae</taxon>
        <taxon>Octodon</taxon>
    </lineage>
</organism>
<dbReference type="InterPro" id="IPR002477">
    <property type="entry name" value="Peptidoglycan-bd-like"/>
</dbReference>
<feature type="binding site" evidence="14">
    <location>
        <position position="196"/>
    </location>
    <ligand>
        <name>Ca(2+)</name>
        <dbReference type="ChEBI" id="CHEBI:29108"/>
        <label>1</label>
    </ligand>
</feature>
<evidence type="ECO:0000256" key="9">
    <source>
        <dbReference type="ARBA" id="ARBA00022833"/>
    </source>
</evidence>
<dbReference type="CTD" id="4316"/>
<feature type="binding site" evidence="14">
    <location>
        <position position="187"/>
    </location>
    <ligand>
        <name>Ca(2+)</name>
        <dbReference type="ChEBI" id="CHEBI:29108"/>
        <label>2</label>
    </ligand>
</feature>
<dbReference type="GO" id="GO:0030574">
    <property type="term" value="P:collagen catabolic process"/>
    <property type="evidence" value="ECO:0007669"/>
    <property type="project" value="TreeGrafter"/>
</dbReference>
<dbReference type="SUPFAM" id="SSF55486">
    <property type="entry name" value="Metalloproteases ('zincins'), catalytic domain"/>
    <property type="match status" value="1"/>
</dbReference>
<feature type="binding site" evidence="14">
    <location>
        <position position="214"/>
    </location>
    <ligand>
        <name>Zn(2+)</name>
        <dbReference type="ChEBI" id="CHEBI:29105"/>
        <label>2</label>
        <note>catalytic</note>
    </ligand>
</feature>
<dbReference type="PROSITE" id="PS00546">
    <property type="entry name" value="CYSTEINE_SWITCH"/>
    <property type="match status" value="1"/>
</dbReference>
<evidence type="ECO:0000256" key="10">
    <source>
        <dbReference type="ARBA" id="ARBA00022837"/>
    </source>
</evidence>
<feature type="binding site" evidence="14">
    <location>
        <position position="232"/>
    </location>
    <ligand>
        <name>Zn(2+)</name>
        <dbReference type="ChEBI" id="CHEBI:29105"/>
        <label>2</label>
        <note>catalytic</note>
    </ligand>
</feature>
<evidence type="ECO:0000313" key="19">
    <source>
        <dbReference type="RefSeq" id="XP_004626207.1"/>
    </source>
</evidence>
<keyword evidence="10 14" id="KW-0106">Calcium</keyword>
<dbReference type="InterPro" id="IPR024079">
    <property type="entry name" value="MetalloPept_cat_dom_sf"/>
</dbReference>
<evidence type="ECO:0000256" key="11">
    <source>
        <dbReference type="ARBA" id="ARBA00023049"/>
    </source>
</evidence>
<dbReference type="PANTHER" id="PTHR10201">
    <property type="entry name" value="MATRIX METALLOPROTEINASE"/>
    <property type="match status" value="1"/>
</dbReference>
<dbReference type="InterPro" id="IPR006026">
    <property type="entry name" value="Peptidase_Metallo"/>
</dbReference>
<evidence type="ECO:0000256" key="12">
    <source>
        <dbReference type="ARBA" id="ARBA00023145"/>
    </source>
</evidence>
<keyword evidence="8" id="KW-0378">Hydrolase</keyword>
<comment type="cofactor">
    <cofactor evidence="14">
        <name>Ca(2+)</name>
        <dbReference type="ChEBI" id="CHEBI:29108"/>
    </cofactor>
    <text evidence="14">Can bind about 5 Ca(2+) ions per subunit.</text>
</comment>
<gene>
    <name evidence="19" type="primary">Mmp7</name>
</gene>
<evidence type="ECO:0000256" key="5">
    <source>
        <dbReference type="ARBA" id="ARBA00022670"/>
    </source>
</evidence>
<feature type="binding site" evidence="14">
    <location>
        <position position="191"/>
    </location>
    <ligand>
        <name>Zn(2+)</name>
        <dbReference type="ChEBI" id="CHEBI:29105"/>
        <label>1</label>
    </ligand>
</feature>
<evidence type="ECO:0000256" key="2">
    <source>
        <dbReference type="ARBA" id="ARBA00010370"/>
    </source>
</evidence>
<evidence type="ECO:0000256" key="3">
    <source>
        <dbReference type="ARBA" id="ARBA00022525"/>
    </source>
</evidence>
<evidence type="ECO:0000256" key="14">
    <source>
        <dbReference type="PIRSR" id="PIRSR621190-2"/>
    </source>
</evidence>
<evidence type="ECO:0000259" key="17">
    <source>
        <dbReference type="SMART" id="SM00235"/>
    </source>
</evidence>
<accession>A0A6P3EZ58</accession>
<feature type="binding site" evidence="14">
    <location>
        <position position="165"/>
    </location>
    <ligand>
        <name>Zn(2+)</name>
        <dbReference type="ChEBI" id="CHEBI:29105"/>
        <label>1</label>
    </ligand>
</feature>
<dbReference type="InParanoid" id="A0A6P3EZ58"/>
<dbReference type="PANTHER" id="PTHR10201:SF143">
    <property type="entry name" value="MATRILYSIN"/>
    <property type="match status" value="1"/>
</dbReference>
<evidence type="ECO:0000256" key="13">
    <source>
        <dbReference type="PIRSR" id="PIRSR621190-1"/>
    </source>
</evidence>
<feature type="binding site" evidence="14">
    <location>
        <position position="218"/>
    </location>
    <ligand>
        <name>Zn(2+)</name>
        <dbReference type="ChEBI" id="CHEBI:29105"/>
        <label>2</label>
        <note>catalytic</note>
    </ligand>
</feature>
<feature type="binding site" description="in inhibited form" evidence="14">
    <location>
        <position position="87"/>
    </location>
    <ligand>
        <name>Zn(2+)</name>
        <dbReference type="ChEBI" id="CHEBI:29105"/>
        <label>2</label>
        <note>catalytic</note>
    </ligand>
</feature>
<keyword evidence="9 14" id="KW-0862">Zinc</keyword>
<feature type="binding site" evidence="14">
    <location>
        <position position="189"/>
    </location>
    <ligand>
        <name>Ca(2+)</name>
        <dbReference type="ChEBI" id="CHEBI:29108"/>
        <label>2</label>
    </ligand>
</feature>
<dbReference type="InterPro" id="IPR033739">
    <property type="entry name" value="M10A_MMP"/>
</dbReference>
<feature type="binding site" evidence="14">
    <location>
        <position position="153"/>
    </location>
    <ligand>
        <name>Ca(2+)</name>
        <dbReference type="ChEBI" id="CHEBI:29108"/>
        <label>2</label>
    </ligand>
</feature>
<reference evidence="19" key="1">
    <citation type="submission" date="2025-08" db="UniProtKB">
        <authorList>
            <consortium name="RefSeq"/>
        </authorList>
    </citation>
    <scope>IDENTIFICATION</scope>
</reference>
<proteinExistence type="inferred from homology"/>
<evidence type="ECO:0000256" key="15">
    <source>
        <dbReference type="PIRSR" id="PIRSR621190-5"/>
    </source>
</evidence>
<keyword evidence="5" id="KW-0645">Protease</keyword>
<dbReference type="InterPro" id="IPR021158">
    <property type="entry name" value="Pept_M10A_Zn_BS"/>
</dbReference>
<comment type="similarity">
    <text evidence="2">Belongs to the peptidase M10A family.</text>
</comment>
<feature type="binding site" evidence="14">
    <location>
        <position position="170"/>
    </location>
    <ligand>
        <name>Ca(2+)</name>
        <dbReference type="ChEBI" id="CHEBI:29108"/>
        <label>3</label>
    </ligand>
</feature>
<dbReference type="AlphaFoldDB" id="A0A6P3EZ58"/>
<dbReference type="InterPro" id="IPR001818">
    <property type="entry name" value="Pept_M10_metallopeptidase"/>
</dbReference>
<sequence length="267" mass="29936">MLLSLLWAVGLLPSCLALPLPPEAESTRELPREQAQDYLMRFYLLDSKRKDANSFRDKLQEMEKFFHLPVTGKLNSRIIEIMQKPRCGVPDVAQYSLFANKPKWTSKVVTYRIVSYTSDLPRAKVDEIVAKALSLWSKEIPLSFRRIRFGTADIEIGFARGAHGDLNPFDGPGNVLAHAFPPGPGLGGDAHFDQDELWTDGSSLGINFLYTATHELGHSLGLGHSANPNAVMYPTYGSGDLERFQLAWDDVEGIQELYGKRSNERKR</sequence>
<dbReference type="SUPFAM" id="SSF47090">
    <property type="entry name" value="PGBD-like"/>
    <property type="match status" value="1"/>
</dbReference>
<evidence type="ECO:0000256" key="6">
    <source>
        <dbReference type="ARBA" id="ARBA00022723"/>
    </source>
</evidence>
<keyword evidence="6 14" id="KW-0479">Metal-binding</keyword>
<protein>
    <submittedName>
        <fullName evidence="19">Matrilysin</fullName>
    </submittedName>
</protein>
<keyword evidence="11" id="KW-0482">Metalloprotease</keyword>
<dbReference type="FunCoup" id="A0A6P3EZ58">
    <property type="interactions" value="42"/>
</dbReference>
<feature type="active site" evidence="13">
    <location>
        <position position="215"/>
    </location>
</feature>
<dbReference type="PRINTS" id="PR00138">
    <property type="entry name" value="MATRIXIN"/>
</dbReference>
<dbReference type="GO" id="GO:0004222">
    <property type="term" value="F:metalloendopeptidase activity"/>
    <property type="evidence" value="ECO:0007669"/>
    <property type="project" value="InterPro"/>
</dbReference>
<feature type="binding site" evidence="14">
    <location>
        <position position="178"/>
    </location>
    <ligand>
        <name>Zn(2+)</name>
        <dbReference type="ChEBI" id="CHEBI:29105"/>
        <label>1</label>
    </ligand>
</feature>
<dbReference type="GO" id="GO:0030198">
    <property type="term" value="P:extracellular matrix organization"/>
    <property type="evidence" value="ECO:0007669"/>
    <property type="project" value="TreeGrafter"/>
</dbReference>
<dbReference type="Proteomes" id="UP000515203">
    <property type="component" value="Unplaced"/>
</dbReference>
<evidence type="ECO:0000256" key="4">
    <source>
        <dbReference type="ARBA" id="ARBA00022530"/>
    </source>
</evidence>
<comment type="cofactor">
    <cofactor evidence="14">
        <name>Zn(2+)</name>
        <dbReference type="ChEBI" id="CHEBI:29105"/>
    </cofactor>
    <text evidence="14">Binds 2 Zn(2+) ions per subunit.</text>
</comment>
<name>A0A6P3EZ58_OCTDE</name>
<dbReference type="CDD" id="cd04278">
    <property type="entry name" value="ZnMc_MMP"/>
    <property type="match status" value="1"/>
</dbReference>
<dbReference type="GO" id="GO:0008270">
    <property type="term" value="F:zinc ion binding"/>
    <property type="evidence" value="ECO:0007669"/>
    <property type="project" value="InterPro"/>
</dbReference>
<feature type="binding site" evidence="14">
    <location>
        <position position="163"/>
    </location>
    <ligand>
        <name>Zn(2+)</name>
        <dbReference type="ChEBI" id="CHEBI:29105"/>
        <label>1</label>
    </ligand>
</feature>
<dbReference type="Pfam" id="PF01471">
    <property type="entry name" value="PG_binding_1"/>
    <property type="match status" value="1"/>
</dbReference>
<keyword evidence="4" id="KW-0272">Extracellular matrix</keyword>
<dbReference type="InterPro" id="IPR021190">
    <property type="entry name" value="Pept_M10A"/>
</dbReference>
<dbReference type="GO" id="GO:0006508">
    <property type="term" value="P:proteolysis"/>
    <property type="evidence" value="ECO:0007669"/>
    <property type="project" value="UniProtKB-KW"/>
</dbReference>
<feature type="short sequence motif" description="Cysteine switch" evidence="15">
    <location>
        <begin position="85"/>
        <end position="92"/>
    </location>
</feature>
<feature type="binding site" evidence="14">
    <location>
        <position position="119"/>
    </location>
    <ligand>
        <name>Ca(2+)</name>
        <dbReference type="ChEBI" id="CHEBI:29108"/>
        <label>1</label>
    </ligand>
</feature>
<evidence type="ECO:0000256" key="16">
    <source>
        <dbReference type="SAM" id="SignalP"/>
    </source>
</evidence>
<comment type="subcellular location">
    <subcellularLocation>
        <location evidence="1">Secreted</location>
        <location evidence="1">Extracellular space</location>
        <location evidence="1">Extracellular matrix</location>
    </subcellularLocation>
</comment>
<dbReference type="FunFam" id="3.40.390.10:FF:000007">
    <property type="entry name" value="Collagenase 3"/>
    <property type="match status" value="1"/>
</dbReference>
<dbReference type="GeneID" id="101591445"/>
<dbReference type="GO" id="GO:0031012">
    <property type="term" value="C:extracellular matrix"/>
    <property type="evidence" value="ECO:0007669"/>
    <property type="project" value="InterPro"/>
</dbReference>
<dbReference type="RefSeq" id="XP_004626207.1">
    <property type="nucleotide sequence ID" value="XM_004626150.2"/>
</dbReference>
<feature type="binding site" evidence="14">
    <location>
        <position position="171"/>
    </location>
    <ligand>
        <name>Ca(2+)</name>
        <dbReference type="ChEBI" id="CHEBI:29108"/>
        <label>3</label>
    </ligand>
</feature>
<feature type="domain" description="Peptidase metallopeptidase" evidence="17">
    <location>
        <begin position="100"/>
        <end position="260"/>
    </location>
</feature>
<evidence type="ECO:0000256" key="7">
    <source>
        <dbReference type="ARBA" id="ARBA00022729"/>
    </source>
</evidence>
<dbReference type="Gene3D" id="3.40.390.10">
    <property type="entry name" value="Collagenase (Catalytic Domain)"/>
    <property type="match status" value="1"/>
</dbReference>
<keyword evidence="12" id="KW-0865">Zymogen</keyword>